<evidence type="ECO:0000259" key="3">
    <source>
        <dbReference type="PROSITE" id="PS50132"/>
    </source>
</evidence>
<feature type="domain" description="G protein gamma" evidence="2">
    <location>
        <begin position="232"/>
        <end position="312"/>
    </location>
</feature>
<dbReference type="InterPro" id="IPR040759">
    <property type="entry name" value="RGS_DHEX"/>
</dbReference>
<dbReference type="FunFam" id="1.10.167.10:FF:000001">
    <property type="entry name" value="Putative regulator of g-protein signaling 12"/>
    <property type="match status" value="1"/>
</dbReference>
<dbReference type="SUPFAM" id="SSF46785">
    <property type="entry name" value="Winged helix' DNA-binding domain"/>
    <property type="match status" value="1"/>
</dbReference>
<dbReference type="PANTHER" id="PTHR45746:SF5">
    <property type="entry name" value="REGULATOR OF G-PROTEIN SIGNALING 7"/>
    <property type="match status" value="1"/>
</dbReference>
<dbReference type="CDD" id="cd00068">
    <property type="entry name" value="GGL"/>
    <property type="match status" value="1"/>
</dbReference>
<proteinExistence type="predicted"/>
<dbReference type="Gene3D" id="1.10.10.10">
    <property type="entry name" value="Winged helix-like DNA-binding domain superfamily/Winged helix DNA-binding domain"/>
    <property type="match status" value="1"/>
</dbReference>
<feature type="domain" description="DEP" evidence="4">
    <location>
        <begin position="34"/>
        <end position="110"/>
    </location>
</feature>
<dbReference type="InterPro" id="IPR016137">
    <property type="entry name" value="RGS"/>
</dbReference>
<dbReference type="SMART" id="SM00224">
    <property type="entry name" value="GGL"/>
    <property type="match status" value="1"/>
</dbReference>
<dbReference type="InterPro" id="IPR036388">
    <property type="entry name" value="WH-like_DNA-bd_sf"/>
</dbReference>
<dbReference type="SMART" id="SM00315">
    <property type="entry name" value="RGS"/>
    <property type="match status" value="1"/>
</dbReference>
<evidence type="ECO:0000256" key="1">
    <source>
        <dbReference type="ARBA" id="ARBA00022700"/>
    </source>
</evidence>
<dbReference type="InterPro" id="IPR047016">
    <property type="entry name" value="RGS6/7/9/11"/>
</dbReference>
<dbReference type="Gene3D" id="1.10.167.10">
    <property type="entry name" value="Regulator of G-protein Signalling 4, domain 2"/>
    <property type="match status" value="1"/>
</dbReference>
<dbReference type="InterPro" id="IPR036390">
    <property type="entry name" value="WH_DNA-bd_sf"/>
</dbReference>
<name>A0A8S4PMQ2_OWEFU</name>
<dbReference type="GO" id="GO:0035556">
    <property type="term" value="P:intracellular signal transduction"/>
    <property type="evidence" value="ECO:0007669"/>
    <property type="project" value="InterPro"/>
</dbReference>
<dbReference type="SMART" id="SM01224">
    <property type="entry name" value="G_gamma"/>
    <property type="match status" value="1"/>
</dbReference>
<dbReference type="PROSITE" id="PS50058">
    <property type="entry name" value="G_PROTEIN_GAMMA"/>
    <property type="match status" value="1"/>
</dbReference>
<keyword evidence="6" id="KW-1185">Reference proteome</keyword>
<dbReference type="InterPro" id="IPR000591">
    <property type="entry name" value="DEP_dom"/>
</dbReference>
<dbReference type="InterPro" id="IPR036305">
    <property type="entry name" value="RGS_sf"/>
</dbReference>
<dbReference type="Gene3D" id="4.10.260.10">
    <property type="entry name" value="Transducin (heterotrimeric G protein), gamma chain"/>
    <property type="match status" value="1"/>
</dbReference>
<dbReference type="InterPro" id="IPR034483">
    <property type="entry name" value="RGS_Egl-10"/>
</dbReference>
<dbReference type="GO" id="GO:0007186">
    <property type="term" value="P:G protein-coupled receptor signaling pathway"/>
    <property type="evidence" value="ECO:0007669"/>
    <property type="project" value="InterPro"/>
</dbReference>
<evidence type="ECO:0000259" key="4">
    <source>
        <dbReference type="PROSITE" id="PS50186"/>
    </source>
</evidence>
<comment type="caution">
    <text evidence="5">The sequence shown here is derived from an EMBL/GenBank/DDBJ whole genome shotgun (WGS) entry which is preliminary data.</text>
</comment>
<evidence type="ECO:0000313" key="5">
    <source>
        <dbReference type="EMBL" id="CAH1795434.1"/>
    </source>
</evidence>
<evidence type="ECO:0008006" key="7">
    <source>
        <dbReference type="Google" id="ProtNLM"/>
    </source>
</evidence>
<dbReference type="Pfam" id="PF00615">
    <property type="entry name" value="RGS"/>
    <property type="match status" value="1"/>
</dbReference>
<dbReference type="SMART" id="SM00049">
    <property type="entry name" value="DEP"/>
    <property type="match status" value="1"/>
</dbReference>
<dbReference type="Pfam" id="PF18148">
    <property type="entry name" value="RGS_DHEX"/>
    <property type="match status" value="1"/>
</dbReference>
<dbReference type="CDD" id="cd04450">
    <property type="entry name" value="DEP_RGS7-like"/>
    <property type="match status" value="1"/>
</dbReference>
<dbReference type="Proteomes" id="UP000749559">
    <property type="component" value="Unassembled WGS sequence"/>
</dbReference>
<organism evidence="5 6">
    <name type="scientific">Owenia fusiformis</name>
    <name type="common">Polychaete worm</name>
    <dbReference type="NCBI Taxonomy" id="6347"/>
    <lineage>
        <taxon>Eukaryota</taxon>
        <taxon>Metazoa</taxon>
        <taxon>Spiralia</taxon>
        <taxon>Lophotrochozoa</taxon>
        <taxon>Annelida</taxon>
        <taxon>Polychaeta</taxon>
        <taxon>Sedentaria</taxon>
        <taxon>Canalipalpata</taxon>
        <taxon>Sabellida</taxon>
        <taxon>Oweniida</taxon>
        <taxon>Oweniidae</taxon>
        <taxon>Owenia</taxon>
    </lineage>
</organism>
<dbReference type="PROSITE" id="PS50186">
    <property type="entry name" value="DEP"/>
    <property type="match status" value="1"/>
</dbReference>
<dbReference type="InterPro" id="IPR044926">
    <property type="entry name" value="RGS_subdomain_2"/>
</dbReference>
<dbReference type="InterPro" id="IPR015898">
    <property type="entry name" value="G-protein_gamma-like_dom"/>
</dbReference>
<reference evidence="5" key="1">
    <citation type="submission" date="2022-03" db="EMBL/GenBank/DDBJ databases">
        <authorList>
            <person name="Martin C."/>
        </authorList>
    </citation>
    <scope>NUCLEOTIDE SEQUENCE</scope>
</reference>
<feature type="domain" description="RGS" evidence="3">
    <location>
        <begin position="309"/>
        <end position="424"/>
    </location>
</feature>
<dbReference type="Pfam" id="PF00610">
    <property type="entry name" value="DEP"/>
    <property type="match status" value="1"/>
</dbReference>
<dbReference type="InterPro" id="IPR036284">
    <property type="entry name" value="GGL_sf"/>
</dbReference>
<dbReference type="OrthoDB" id="196547at2759"/>
<dbReference type="Gene3D" id="1.10.1240.60">
    <property type="match status" value="1"/>
</dbReference>
<dbReference type="SUPFAM" id="SSF48670">
    <property type="entry name" value="Transducin (heterotrimeric G protein), gamma chain"/>
    <property type="match status" value="1"/>
</dbReference>
<dbReference type="GO" id="GO:0005096">
    <property type="term" value="F:GTPase activator activity"/>
    <property type="evidence" value="ECO:0007669"/>
    <property type="project" value="TreeGrafter"/>
</dbReference>
<dbReference type="InterPro" id="IPR047017">
    <property type="entry name" value="RGS6/7/9/11_DHEX_sf"/>
</dbReference>
<dbReference type="GO" id="GO:0008277">
    <property type="term" value="P:regulation of G protein-coupled receptor signaling pathway"/>
    <property type="evidence" value="ECO:0007669"/>
    <property type="project" value="InterPro"/>
</dbReference>
<dbReference type="SUPFAM" id="SSF48097">
    <property type="entry name" value="Regulator of G-protein signaling, RGS"/>
    <property type="match status" value="1"/>
</dbReference>
<sequence>MTITPQIMDINEDQKPRFLVYSKMEKLIQDMQHPETGVSVRCQKIFLTTIPCAFTGLDLVEWLSRRLRVCDNNEAIHIATHLCQHGYFFPVTEMRNLVVKDDQTLYRFQSPYFWPSQNWQPDNVDYAIYLAKRTLRNKQKHGLEDYEHSAFNKLQKMLCDKWEFIYMHAEEQVRLAKDRKKADKVVLDSQERAFWRVNKPPPGSIRLGEEGVRRNHKPSQMNLRKKKNCESYKKEIDYLQQCTTRPKMKTSKATESLLARCEQFSEHDPWLGGAQPSNPWVTEDTTMWMLNTVLVDSPTERRVKRWGFCFNELLSDATGKHEFEVFLKKEFSQENIWFWLACEDLKYSPSSKVQEKVKAIYREFLAPGAPCEINIDSKTMEKTQQNLQSPSRFTFDEAQAHIYSLMKKDSYARFLRSDHYKSLLLNALQPNSIKKKFSLANVFQTMGRRKKSSPMLLRQRSHSFNDLNAGSHWQQLRIARSGVDAFSSS</sequence>
<dbReference type="GO" id="GO:0005737">
    <property type="term" value="C:cytoplasm"/>
    <property type="evidence" value="ECO:0007669"/>
    <property type="project" value="TreeGrafter"/>
</dbReference>
<dbReference type="AlphaFoldDB" id="A0A8S4PMQ2"/>
<evidence type="ECO:0000313" key="6">
    <source>
        <dbReference type="Proteomes" id="UP000749559"/>
    </source>
</evidence>
<dbReference type="CDD" id="cd08705">
    <property type="entry name" value="RGS_R7-like"/>
    <property type="match status" value="1"/>
</dbReference>
<protein>
    <recommendedName>
        <fullName evidence="7">Regulator of G-protein signaling 7</fullName>
    </recommendedName>
</protein>
<dbReference type="PANTHER" id="PTHR45746">
    <property type="entry name" value="LP21163P"/>
    <property type="match status" value="1"/>
</dbReference>
<keyword evidence="1" id="KW-0734">Signal transduction inhibitor</keyword>
<feature type="non-terminal residue" evidence="5">
    <location>
        <position position="489"/>
    </location>
</feature>
<dbReference type="EMBL" id="CAIIXF020000009">
    <property type="protein sequence ID" value="CAH1795434.1"/>
    <property type="molecule type" value="Genomic_DNA"/>
</dbReference>
<dbReference type="GO" id="GO:0005886">
    <property type="term" value="C:plasma membrane"/>
    <property type="evidence" value="ECO:0007669"/>
    <property type="project" value="TreeGrafter"/>
</dbReference>
<dbReference type="GO" id="GO:0009968">
    <property type="term" value="P:negative regulation of signal transduction"/>
    <property type="evidence" value="ECO:0007669"/>
    <property type="project" value="UniProtKB-KW"/>
</dbReference>
<dbReference type="PRINTS" id="PR01301">
    <property type="entry name" value="RGSPROTEIN"/>
</dbReference>
<accession>A0A8S4PMQ2</accession>
<dbReference type="Pfam" id="PF00631">
    <property type="entry name" value="G-gamma"/>
    <property type="match status" value="1"/>
</dbReference>
<evidence type="ECO:0000259" key="2">
    <source>
        <dbReference type="PROSITE" id="PS50058"/>
    </source>
</evidence>
<dbReference type="PROSITE" id="PS50132">
    <property type="entry name" value="RGS"/>
    <property type="match status" value="1"/>
</dbReference>
<dbReference type="GO" id="GO:0043005">
    <property type="term" value="C:neuron projection"/>
    <property type="evidence" value="ECO:0007669"/>
    <property type="project" value="TreeGrafter"/>
</dbReference>
<gene>
    <name evidence="5" type="ORF">OFUS_LOCUS19972</name>
</gene>